<dbReference type="Proteomes" id="UP000215902">
    <property type="component" value="Unassembled WGS sequence"/>
</dbReference>
<dbReference type="CDD" id="cd04658">
    <property type="entry name" value="Piwi_piwi-like_Euk"/>
    <property type="match status" value="1"/>
</dbReference>
<evidence type="ECO:0000259" key="3">
    <source>
        <dbReference type="PROSITE" id="PS50821"/>
    </source>
</evidence>
<dbReference type="FunFam" id="3.30.420.10:FF:000014">
    <property type="entry name" value="Piwi-like RNA-mediated gene silencing 1"/>
    <property type="match status" value="1"/>
</dbReference>
<feature type="region of interest" description="Disordered" evidence="2">
    <location>
        <begin position="63"/>
        <end position="119"/>
    </location>
</feature>
<evidence type="ECO:0000256" key="1">
    <source>
        <dbReference type="RuleBase" id="RU361178"/>
    </source>
</evidence>
<evidence type="ECO:0000259" key="4">
    <source>
        <dbReference type="PROSITE" id="PS50822"/>
    </source>
</evidence>
<dbReference type="PROSITE" id="PS50821">
    <property type="entry name" value="PAZ"/>
    <property type="match status" value="1"/>
</dbReference>
<dbReference type="Gene3D" id="3.40.50.2300">
    <property type="match status" value="1"/>
</dbReference>
<name>A0A267E5W1_9PLAT</name>
<dbReference type="InterPro" id="IPR036397">
    <property type="entry name" value="RNaseH_sf"/>
</dbReference>
<evidence type="ECO:0000313" key="6">
    <source>
        <dbReference type="Proteomes" id="UP000215902"/>
    </source>
</evidence>
<dbReference type="OrthoDB" id="10252740at2759"/>
<evidence type="ECO:0000256" key="2">
    <source>
        <dbReference type="SAM" id="MobiDB-lite"/>
    </source>
</evidence>
<proteinExistence type="inferred from homology"/>
<feature type="domain" description="PAZ" evidence="3">
    <location>
        <begin position="369"/>
        <end position="477"/>
    </location>
</feature>
<feature type="compositionally biased region" description="Low complexity" evidence="2">
    <location>
        <begin position="172"/>
        <end position="194"/>
    </location>
</feature>
<dbReference type="SMART" id="SM00950">
    <property type="entry name" value="Piwi"/>
    <property type="match status" value="1"/>
</dbReference>
<dbReference type="InterPro" id="IPR012337">
    <property type="entry name" value="RNaseH-like_sf"/>
</dbReference>
<dbReference type="InterPro" id="IPR036085">
    <property type="entry name" value="PAZ_dom_sf"/>
</dbReference>
<dbReference type="Gene3D" id="2.170.260.10">
    <property type="entry name" value="paz domain"/>
    <property type="match status" value="1"/>
</dbReference>
<comment type="caution">
    <text evidence="5">The sequence shown here is derived from an EMBL/GenBank/DDBJ whole genome shotgun (WGS) entry which is preliminary data.</text>
</comment>
<dbReference type="InterPro" id="IPR003100">
    <property type="entry name" value="PAZ_dom"/>
</dbReference>
<evidence type="ECO:0000313" key="5">
    <source>
        <dbReference type="EMBL" id="PAA56941.1"/>
    </source>
</evidence>
<protein>
    <recommendedName>
        <fullName evidence="7">PIWI-like protein 3</fullName>
    </recommendedName>
</protein>
<dbReference type="Pfam" id="PF02170">
    <property type="entry name" value="PAZ"/>
    <property type="match status" value="1"/>
</dbReference>
<feature type="compositionally biased region" description="Low complexity" evidence="2">
    <location>
        <begin position="146"/>
        <end position="155"/>
    </location>
</feature>
<dbReference type="SUPFAM" id="SSF53098">
    <property type="entry name" value="Ribonuclease H-like"/>
    <property type="match status" value="1"/>
</dbReference>
<dbReference type="Pfam" id="PF02171">
    <property type="entry name" value="Piwi"/>
    <property type="match status" value="1"/>
</dbReference>
<organism evidence="5 6">
    <name type="scientific">Macrostomum lignano</name>
    <dbReference type="NCBI Taxonomy" id="282301"/>
    <lineage>
        <taxon>Eukaryota</taxon>
        <taxon>Metazoa</taxon>
        <taxon>Spiralia</taxon>
        <taxon>Lophotrochozoa</taxon>
        <taxon>Platyhelminthes</taxon>
        <taxon>Rhabditophora</taxon>
        <taxon>Macrostomorpha</taxon>
        <taxon>Macrostomida</taxon>
        <taxon>Macrostomidae</taxon>
        <taxon>Macrostomum</taxon>
    </lineage>
</organism>
<comment type="similarity">
    <text evidence="1">Belongs to the argonaute family.</text>
</comment>
<dbReference type="AlphaFoldDB" id="A0A267E5W1"/>
<dbReference type="SUPFAM" id="SSF101690">
    <property type="entry name" value="PAZ domain"/>
    <property type="match status" value="1"/>
</dbReference>
<reference evidence="5 6" key="1">
    <citation type="submission" date="2017-06" db="EMBL/GenBank/DDBJ databases">
        <title>A platform for efficient transgenesis in Macrostomum lignano, a flatworm model organism for stem cell research.</title>
        <authorList>
            <person name="Berezikov E."/>
        </authorList>
    </citation>
    <scope>NUCLEOTIDE SEQUENCE [LARGE SCALE GENOMIC DNA]</scope>
    <source>
        <strain evidence="5">DV1</strain>
        <tissue evidence="5">Whole organism</tissue>
    </source>
</reference>
<dbReference type="Gene3D" id="3.30.420.10">
    <property type="entry name" value="Ribonuclease H-like superfamily/Ribonuclease H"/>
    <property type="match status" value="1"/>
</dbReference>
<sequence length="955" mass="105126">MSFGRGRGQLSRGLVIGLAHEADAAVAAAAGTTSATAGAGFGRGLTEFGRGATAAAAASASAADVPSPPASADAAAAPDAKPPPAKFGPTFVPFGRGAPRPRLEGTGDSAPAAPSAPAPAAPVAAAATGFARGFGRGLTPALSTAAAAGSAAPPSEAMNRLSVQQSPRQEVPADANAGPARRPARRPQVQRVGPSDQRGTAGESISLCTNFLRVEGAEHTVVYQYNITLNPHVDSRMMRDRLVLGIQDEEFQRVTGRVVSGNCLYTNRPLVRDSVVYEVASGGMRVAVQLQLVGQAALSSLPSVYNMIFRSVQARMDLVQVRRNYFNPMLAEKVSGMEVWPGYITSASQVDGGLRLMVESSCRVVRTQTVYELFQCLGYRLDAMNDALLESTVVTRYNNRFSRVDQIDMSKDCTSTFERCGRQVSYIDYYRQQYRLEIQDPHQPLLISRVKPTRGSDGRLIEQPPKCLVPELCYVTGITDEMRRDFRLMRDLSKFTKLSPDRRIVELRKFVQAINNRPECRQLLDAWGLRLLEDPEVVPARRFVNERVLFGGGGNRGALVPVSVGQTSEFKRALADNRVLIDGKLLKWLVVYPAREERTIASFCETMMKKCRAMGITVAQPSTVALPNDSTGNYQQAIKNNFSTDLNLVCAVFTSQRQERYNAIKRLCCNDLVVPSQCLWTKTISDPKKMGSVAVNVAAQINVKLGGALWGIEIPYQRFMMIGIDVYHEDKLRSRSVTGVVASVDQSCTRWYSRVAFQRRGEEILNSMRVILHSQLVRYVNNVGSLPETIFVYRDGVSDKQIADVQQKEVRAVYEAISSFVAQDYRPRLVFLVVQKRINQRLLLQRGTGYTNALPGTVLDHTITRPDMMDFFLVPQHVNQGTVTPGHFIIVECSGGVPVDEIQQLTFRSCHLYYNWAGSIRVPAPCQYAHKLVYMVGQNTKDEPAEAICDRLFYL</sequence>
<dbReference type="PANTHER" id="PTHR22891">
    <property type="entry name" value="EUKARYOTIC TRANSLATION INITIATION FACTOR 2C"/>
    <property type="match status" value="1"/>
</dbReference>
<accession>A0A267E5W1</accession>
<gene>
    <name evidence="5" type="ORF">BOX15_Mlig015023g1</name>
</gene>
<dbReference type="STRING" id="282301.A0A267E5W1"/>
<dbReference type="CDD" id="cd02845">
    <property type="entry name" value="PAZ_piwi_like"/>
    <property type="match status" value="1"/>
</dbReference>
<feature type="compositionally biased region" description="Low complexity" evidence="2">
    <location>
        <begin position="63"/>
        <end position="79"/>
    </location>
</feature>
<dbReference type="EMBL" id="NIVC01002555">
    <property type="protein sequence ID" value="PAA56941.1"/>
    <property type="molecule type" value="Genomic_DNA"/>
</dbReference>
<dbReference type="PROSITE" id="PS50822">
    <property type="entry name" value="PIWI"/>
    <property type="match status" value="1"/>
</dbReference>
<feature type="domain" description="Piwi" evidence="4">
    <location>
        <begin position="648"/>
        <end position="941"/>
    </location>
</feature>
<dbReference type="GO" id="GO:0003723">
    <property type="term" value="F:RNA binding"/>
    <property type="evidence" value="ECO:0007669"/>
    <property type="project" value="InterPro"/>
</dbReference>
<feature type="region of interest" description="Disordered" evidence="2">
    <location>
        <begin position="146"/>
        <end position="201"/>
    </location>
</feature>
<keyword evidence="6" id="KW-1185">Reference proteome</keyword>
<dbReference type="InterPro" id="IPR003165">
    <property type="entry name" value="Piwi"/>
</dbReference>
<evidence type="ECO:0008006" key="7">
    <source>
        <dbReference type="Google" id="ProtNLM"/>
    </source>
</evidence>
<dbReference type="SMART" id="SM00949">
    <property type="entry name" value="PAZ"/>
    <property type="match status" value="1"/>
</dbReference>